<dbReference type="GO" id="GO:0016787">
    <property type="term" value="F:hydrolase activity"/>
    <property type="evidence" value="ECO:0007669"/>
    <property type="project" value="UniProtKB-KW"/>
</dbReference>
<dbReference type="Gene3D" id="2.60.40.1180">
    <property type="entry name" value="Golgi alpha-mannosidase II"/>
    <property type="match status" value="1"/>
</dbReference>
<dbReference type="RefSeq" id="WP_395416460.1">
    <property type="nucleotide sequence ID" value="NZ_JBIPKE010000013.1"/>
</dbReference>
<dbReference type="InterPro" id="IPR013780">
    <property type="entry name" value="Glyco_hydro_b"/>
</dbReference>
<protein>
    <recommendedName>
        <fullName evidence="3">Alpha-amylase</fullName>
        <ecNumber evidence="3">3.2.1.1</ecNumber>
    </recommendedName>
</protein>
<keyword evidence="3 5" id="KW-0378">Hydrolase</keyword>
<evidence type="ECO:0000256" key="2">
    <source>
        <dbReference type="RuleBase" id="RU003615"/>
    </source>
</evidence>
<evidence type="ECO:0000313" key="6">
    <source>
        <dbReference type="Proteomes" id="UP001610063"/>
    </source>
</evidence>
<dbReference type="InterPro" id="IPR006046">
    <property type="entry name" value="Alpha_amylase"/>
</dbReference>
<sequence>MKNYLLVSILFLGHLTQAQSELDWWNDAVFYEVFVRSFYDSDGDGVGDFKGLTEKLDYLNDGDPNTDTDLGITGIWLMPINPSPSYHGYDVTDYRGINPDYGTMEDFKAFLAAAHARGIKVIIDYVMNHSSAQHQWFVDSKSSISAEKRDWYRWSDTKPSYSGPWGQNVWHSSATGYYYGIFWDQMPDLNYENADLKAAMFDHAAYWIDEIGIDGFRLDAVKYIYENGSQLEDLEATHTFFKDLSSHIKSFNPDAITVGEAWTSTSKVVPYVTDERIDFCFEFDLATSIINAARSGSISNLTDQVTNVINAYPWYQFSTFLTNHDQNRIMNELSSDIGKSKIAASIYLTLPGVPFLYYGEEVGMLGAKPDENIRRPMQWTGGRNAGFTTAGSAWNAPSSNYADNNVDEMEDDPSSLLNHYKKLIHTRNDYAALRTGDFITLDASLGGVLTYLRQLDDEKVVIAINTTSSNKRFDIDFSSYANAADLPPFDHISGESLLSVSSEGDLKGLFLSPYQTMILTFDREATVLSTSSYGQFEVVSNPAHDLIRINTGTNLVQHYQLVALNGAVVQSGVFKNEIPVEKVKSGLYLLEITMGNLTHQQKVIIKH</sequence>
<keyword evidence="3" id="KW-0119">Carbohydrate metabolism</keyword>
<dbReference type="PRINTS" id="PR00110">
    <property type="entry name" value="ALPHAAMYLASE"/>
</dbReference>
<dbReference type="PANTHER" id="PTHR10357:SF179">
    <property type="entry name" value="NEUTRAL AND BASIC AMINO ACID TRANSPORT PROTEIN RBAT"/>
    <property type="match status" value="1"/>
</dbReference>
<comment type="catalytic activity">
    <reaction evidence="3">
        <text>Endohydrolysis of (1-&gt;4)-alpha-D-glucosidic linkages in polysaccharides containing three or more (1-&gt;4)-alpha-linked D-glucose units.</text>
        <dbReference type="EC" id="3.2.1.1"/>
    </reaction>
</comment>
<dbReference type="InterPro" id="IPR045857">
    <property type="entry name" value="O16G_dom_2"/>
</dbReference>
<keyword evidence="6" id="KW-1185">Reference proteome</keyword>
<keyword evidence="3" id="KW-0326">Glycosidase</keyword>
<dbReference type="Pfam" id="PF00128">
    <property type="entry name" value="Alpha-amylase"/>
    <property type="match status" value="1"/>
</dbReference>
<dbReference type="InterPro" id="IPR006047">
    <property type="entry name" value="GH13_cat_dom"/>
</dbReference>
<dbReference type="Pfam" id="PF18962">
    <property type="entry name" value="Por_Secre_tail"/>
    <property type="match status" value="1"/>
</dbReference>
<dbReference type="Gene3D" id="3.20.20.80">
    <property type="entry name" value="Glycosidases"/>
    <property type="match status" value="1"/>
</dbReference>
<evidence type="ECO:0000313" key="5">
    <source>
        <dbReference type="EMBL" id="MFH6982822.1"/>
    </source>
</evidence>
<organism evidence="5 6">
    <name type="scientific">Marinoscillum luteum</name>
    <dbReference type="NCBI Taxonomy" id="861051"/>
    <lineage>
        <taxon>Bacteria</taxon>
        <taxon>Pseudomonadati</taxon>
        <taxon>Bacteroidota</taxon>
        <taxon>Cytophagia</taxon>
        <taxon>Cytophagales</taxon>
        <taxon>Reichenbachiellaceae</taxon>
        <taxon>Marinoscillum</taxon>
    </lineage>
</organism>
<dbReference type="SUPFAM" id="SSF51445">
    <property type="entry name" value="(Trans)glycosidases"/>
    <property type="match status" value="1"/>
</dbReference>
<dbReference type="PANTHER" id="PTHR10357">
    <property type="entry name" value="ALPHA-AMYLASE FAMILY MEMBER"/>
    <property type="match status" value="1"/>
</dbReference>
<name>A0ABW7N5X0_9BACT</name>
<dbReference type="CDD" id="cd11316">
    <property type="entry name" value="AmyAc_bac2_AmyA"/>
    <property type="match status" value="1"/>
</dbReference>
<evidence type="ECO:0000256" key="1">
    <source>
        <dbReference type="ARBA" id="ARBA00008061"/>
    </source>
</evidence>
<dbReference type="EC" id="3.2.1.1" evidence="3"/>
<dbReference type="Proteomes" id="UP001610063">
    <property type="component" value="Unassembled WGS sequence"/>
</dbReference>
<accession>A0ABW7N5X0</accession>
<evidence type="ECO:0000256" key="3">
    <source>
        <dbReference type="RuleBase" id="RU361134"/>
    </source>
</evidence>
<feature type="domain" description="Glycosyl hydrolase family 13 catalytic" evidence="4">
    <location>
        <begin position="32"/>
        <end position="427"/>
    </location>
</feature>
<dbReference type="NCBIfam" id="TIGR04183">
    <property type="entry name" value="Por_Secre_tail"/>
    <property type="match status" value="1"/>
</dbReference>
<dbReference type="SMART" id="SM00642">
    <property type="entry name" value="Aamy"/>
    <property type="match status" value="1"/>
</dbReference>
<dbReference type="Gene3D" id="3.90.400.10">
    <property type="entry name" value="Oligo-1,6-glucosidase, Domain 2"/>
    <property type="match status" value="1"/>
</dbReference>
<dbReference type="InterPro" id="IPR026444">
    <property type="entry name" value="Secre_tail"/>
</dbReference>
<comment type="similarity">
    <text evidence="1 2">Belongs to the glycosyl hydrolase 13 family.</text>
</comment>
<evidence type="ECO:0000259" key="4">
    <source>
        <dbReference type="SMART" id="SM00642"/>
    </source>
</evidence>
<proteinExistence type="inferred from homology"/>
<dbReference type="EMBL" id="JBIPKE010000013">
    <property type="protein sequence ID" value="MFH6982822.1"/>
    <property type="molecule type" value="Genomic_DNA"/>
</dbReference>
<reference evidence="5 6" key="1">
    <citation type="journal article" date="2013" name="Int. J. Syst. Evol. Microbiol.">
        <title>Marinoscillum luteum sp. nov., isolated from marine sediment.</title>
        <authorList>
            <person name="Cha I.T."/>
            <person name="Park S.J."/>
            <person name="Kim S.J."/>
            <person name="Kim J.G."/>
            <person name="Jung M.Y."/>
            <person name="Shin K.S."/>
            <person name="Kwon K.K."/>
            <person name="Yang S.H."/>
            <person name="Seo Y.S."/>
            <person name="Rhee S.K."/>
        </authorList>
    </citation>
    <scope>NUCLEOTIDE SEQUENCE [LARGE SCALE GENOMIC DNA]</scope>
    <source>
        <strain evidence="5 6">KCTC 23939</strain>
    </source>
</reference>
<dbReference type="InterPro" id="IPR017853">
    <property type="entry name" value="GH"/>
</dbReference>
<comment type="caution">
    <text evidence="5">The sequence shown here is derived from an EMBL/GenBank/DDBJ whole genome shotgun (WGS) entry which is preliminary data.</text>
</comment>
<dbReference type="SUPFAM" id="SSF51011">
    <property type="entry name" value="Glycosyl hydrolase domain"/>
    <property type="match status" value="1"/>
</dbReference>
<gene>
    <name evidence="5" type="ORF">ACHKAR_05210</name>
</gene>